<accession>A0A3B0YL36</accession>
<reference evidence="2" key="1">
    <citation type="submission" date="2018-06" db="EMBL/GenBank/DDBJ databases">
        <authorList>
            <person name="Zhirakovskaya E."/>
        </authorList>
    </citation>
    <scope>NUCLEOTIDE SEQUENCE</scope>
</reference>
<dbReference type="CDD" id="cd05254">
    <property type="entry name" value="dTDP_HR_like_SDR_e"/>
    <property type="match status" value="1"/>
</dbReference>
<evidence type="ECO:0000313" key="2">
    <source>
        <dbReference type="EMBL" id="VAW76032.1"/>
    </source>
</evidence>
<dbReference type="InterPro" id="IPR029903">
    <property type="entry name" value="RmlD-like-bd"/>
</dbReference>
<dbReference type="SUPFAM" id="SSF51735">
    <property type="entry name" value="NAD(P)-binding Rossmann-fold domains"/>
    <property type="match status" value="1"/>
</dbReference>
<proteinExistence type="predicted"/>
<evidence type="ECO:0000259" key="1">
    <source>
        <dbReference type="Pfam" id="PF04321"/>
    </source>
</evidence>
<dbReference type="GO" id="GO:0005829">
    <property type="term" value="C:cytosol"/>
    <property type="evidence" value="ECO:0007669"/>
    <property type="project" value="TreeGrafter"/>
</dbReference>
<dbReference type="EMBL" id="UOFN01000054">
    <property type="protein sequence ID" value="VAW76032.1"/>
    <property type="molecule type" value="Genomic_DNA"/>
</dbReference>
<sequence>MALLSKQQLDVLAMGREQLNLAQPEQMSRQLRASSPDWIINCAAWTAVDEAEREMQQAFAINRDAVRSMTICADVIGARVLHISTDFVFSGQSQQPYSELDAVEPLGVYGCSKHEGELAVLASPGHMVLRTSWLYGTHGNNFVKTMLRLARDRDELRVIDDQIGSPTWTRDLAQAILVLIQSDVSGLFHFSNSGETSWYGFACAILEEARAQGFELRAERVTPIPTADFPTPASRPAYSVLSTEKIQRLLPMPVQDWRSALRLMLEELKQCPDC</sequence>
<protein>
    <submittedName>
        <fullName evidence="2">dTDP-4-dehydrorhamnose reductase</fullName>
        <ecNumber evidence="2">1.1.1.133</ecNumber>
    </submittedName>
</protein>
<keyword evidence="2" id="KW-0560">Oxidoreductase</keyword>
<dbReference type="PANTHER" id="PTHR10491:SF4">
    <property type="entry name" value="METHIONINE ADENOSYLTRANSFERASE 2 SUBUNIT BETA"/>
    <property type="match status" value="1"/>
</dbReference>
<organism evidence="2">
    <name type="scientific">hydrothermal vent metagenome</name>
    <dbReference type="NCBI Taxonomy" id="652676"/>
    <lineage>
        <taxon>unclassified sequences</taxon>
        <taxon>metagenomes</taxon>
        <taxon>ecological metagenomes</taxon>
    </lineage>
</organism>
<dbReference type="AlphaFoldDB" id="A0A3B0YL36"/>
<dbReference type="EC" id="1.1.1.133" evidence="2"/>
<feature type="domain" description="RmlD-like substrate binding" evidence="1">
    <location>
        <begin position="3"/>
        <end position="268"/>
    </location>
</feature>
<dbReference type="Pfam" id="PF04321">
    <property type="entry name" value="RmlD_sub_bind"/>
    <property type="match status" value="1"/>
</dbReference>
<dbReference type="PANTHER" id="PTHR10491">
    <property type="entry name" value="DTDP-4-DEHYDRORHAMNOSE REDUCTASE"/>
    <property type="match status" value="1"/>
</dbReference>
<dbReference type="InterPro" id="IPR036291">
    <property type="entry name" value="NAD(P)-bd_dom_sf"/>
</dbReference>
<dbReference type="Gene3D" id="3.40.50.720">
    <property type="entry name" value="NAD(P)-binding Rossmann-like Domain"/>
    <property type="match status" value="1"/>
</dbReference>
<dbReference type="GO" id="GO:0008831">
    <property type="term" value="F:dTDP-4-dehydrorhamnose reductase activity"/>
    <property type="evidence" value="ECO:0007669"/>
    <property type="project" value="UniProtKB-EC"/>
</dbReference>
<dbReference type="NCBIfam" id="TIGR01214">
    <property type="entry name" value="rmlD"/>
    <property type="match status" value="1"/>
</dbReference>
<gene>
    <name evidence="2" type="ORF">MNBD_GAMMA15-2097</name>
</gene>
<dbReference type="Gene3D" id="3.90.25.10">
    <property type="entry name" value="UDP-galactose 4-epimerase, domain 1"/>
    <property type="match status" value="1"/>
</dbReference>
<dbReference type="InterPro" id="IPR005913">
    <property type="entry name" value="dTDP_dehydrorham_reduct"/>
</dbReference>
<dbReference type="GO" id="GO:0019305">
    <property type="term" value="P:dTDP-rhamnose biosynthetic process"/>
    <property type="evidence" value="ECO:0007669"/>
    <property type="project" value="TreeGrafter"/>
</dbReference>
<name>A0A3B0YL36_9ZZZZ</name>